<dbReference type="AlphaFoldDB" id="A0A085NA94"/>
<keyword evidence="4" id="KW-1185">Reference proteome</keyword>
<protein>
    <submittedName>
        <fullName evidence="3">Uncharacterized protein</fullName>
    </submittedName>
</protein>
<evidence type="ECO:0000313" key="2">
    <source>
        <dbReference type="EMBL" id="KFD61580.1"/>
    </source>
</evidence>
<name>A0A085NA94_9BILA</name>
<gene>
    <name evidence="1" type="ORF">M513_08476</name>
    <name evidence="3" type="ORF">M514_08476</name>
    <name evidence="2" type="ORF">M514_26268</name>
</gene>
<reference evidence="3 4" key="1">
    <citation type="journal article" date="2014" name="Nat. Genet.">
        <title>Genome and transcriptome of the porcine whipworm Trichuris suis.</title>
        <authorList>
            <person name="Jex A.R."/>
            <person name="Nejsum P."/>
            <person name="Schwarz E.M."/>
            <person name="Hu L."/>
            <person name="Young N.D."/>
            <person name="Hall R.S."/>
            <person name="Korhonen P.K."/>
            <person name="Liao S."/>
            <person name="Thamsborg S."/>
            <person name="Xia J."/>
            <person name="Xu P."/>
            <person name="Wang S."/>
            <person name="Scheerlinck J.P."/>
            <person name="Hofmann A."/>
            <person name="Sternberg P.W."/>
            <person name="Wang J."/>
            <person name="Gasser R.B."/>
        </authorList>
    </citation>
    <scope>NUCLEOTIDE SEQUENCE [LARGE SCALE GENOMIC DNA]</scope>
    <source>
        <strain evidence="3">DCEP-RM93F</strain>
        <strain evidence="1">DCEP-RM93M</strain>
    </source>
</reference>
<accession>A0A085NA94</accession>
<evidence type="ECO:0000313" key="3">
    <source>
        <dbReference type="EMBL" id="KFD66390.1"/>
    </source>
</evidence>
<dbReference type="EMBL" id="KL363250">
    <property type="protein sequence ID" value="KFD50669.1"/>
    <property type="molecule type" value="Genomic_DNA"/>
</dbReference>
<dbReference type="EMBL" id="KL367619">
    <property type="protein sequence ID" value="KFD61580.1"/>
    <property type="molecule type" value="Genomic_DNA"/>
</dbReference>
<dbReference type="EMBL" id="KL367525">
    <property type="protein sequence ID" value="KFD66390.1"/>
    <property type="molecule type" value="Genomic_DNA"/>
</dbReference>
<sequence>MPLTGFDPKKFATCFLTSASSLAPDQRVCAALNGMGSDQWVSDLTSGEHVITPSSSPGQAHLNMRSYVVMQQDDVVSLRRKIPPPSLLLQNMDDFLKLRGRDICCDRLTRLQQFIIKNTFIVQKYAGAPFCGR</sequence>
<evidence type="ECO:0000313" key="1">
    <source>
        <dbReference type="EMBL" id="KFD50669.1"/>
    </source>
</evidence>
<dbReference type="Proteomes" id="UP000030758">
    <property type="component" value="Unassembled WGS sequence"/>
</dbReference>
<organism evidence="3">
    <name type="scientific">Trichuris suis</name>
    <name type="common">pig whipworm</name>
    <dbReference type="NCBI Taxonomy" id="68888"/>
    <lineage>
        <taxon>Eukaryota</taxon>
        <taxon>Metazoa</taxon>
        <taxon>Ecdysozoa</taxon>
        <taxon>Nematoda</taxon>
        <taxon>Enoplea</taxon>
        <taxon>Dorylaimia</taxon>
        <taxon>Trichinellida</taxon>
        <taxon>Trichuridae</taxon>
        <taxon>Trichuris</taxon>
    </lineage>
</organism>
<dbReference type="Proteomes" id="UP000030764">
    <property type="component" value="Unassembled WGS sequence"/>
</dbReference>
<evidence type="ECO:0000313" key="4">
    <source>
        <dbReference type="Proteomes" id="UP000030764"/>
    </source>
</evidence>
<proteinExistence type="predicted"/>